<keyword evidence="2" id="KW-0539">Nucleus</keyword>
<dbReference type="Gene3D" id="4.10.240.10">
    <property type="entry name" value="Zn(2)-C6 fungal-type DNA-binding domain"/>
    <property type="match status" value="1"/>
</dbReference>
<dbReference type="PANTHER" id="PTHR31001:SF89">
    <property type="entry name" value="ZN(2)-C6 FUNGAL-TYPE DOMAIN-CONTAINING PROTEIN"/>
    <property type="match status" value="1"/>
</dbReference>
<dbReference type="CDD" id="cd12148">
    <property type="entry name" value="fungal_TF_MHR"/>
    <property type="match status" value="1"/>
</dbReference>
<dbReference type="PANTHER" id="PTHR31001">
    <property type="entry name" value="UNCHARACTERIZED TRANSCRIPTIONAL REGULATORY PROTEIN"/>
    <property type="match status" value="1"/>
</dbReference>
<evidence type="ECO:0000256" key="1">
    <source>
        <dbReference type="ARBA" id="ARBA00004123"/>
    </source>
</evidence>
<dbReference type="InterPro" id="IPR036864">
    <property type="entry name" value="Zn2-C6_fun-type_DNA-bd_sf"/>
</dbReference>
<dbReference type="SMART" id="SM00066">
    <property type="entry name" value="GAL4"/>
    <property type="match status" value="1"/>
</dbReference>
<accession>A0A1M8AB44</accession>
<organism evidence="4 5">
    <name type="scientific">Malassezia sympodialis (strain ATCC 42132)</name>
    <name type="common">Atopic eczema-associated yeast</name>
    <dbReference type="NCBI Taxonomy" id="1230383"/>
    <lineage>
        <taxon>Eukaryota</taxon>
        <taxon>Fungi</taxon>
        <taxon>Dikarya</taxon>
        <taxon>Basidiomycota</taxon>
        <taxon>Ustilaginomycotina</taxon>
        <taxon>Malasseziomycetes</taxon>
        <taxon>Malasseziales</taxon>
        <taxon>Malasseziaceae</taxon>
        <taxon>Malassezia</taxon>
    </lineage>
</organism>
<dbReference type="EMBL" id="LT671827">
    <property type="protein sequence ID" value="SHO79557.1"/>
    <property type="molecule type" value="Genomic_DNA"/>
</dbReference>
<feature type="domain" description="Zn(2)-C6 fungal-type" evidence="3">
    <location>
        <begin position="43"/>
        <end position="74"/>
    </location>
</feature>
<sequence length="711" mass="80513">MPQSRRKRKLGKERGYEFCDVSNGSYTSDVSSRKKATSSRAINCEPCRKRKLKCNRVRPCSSCVSRHEEDQCTWEEGTRPLSSSLQLDSADVLERIEALESSIQSLNSILRETAQCTSSNEQNRTSLSERAGGVNLEKLRNIHDEKQTDQRTSAYDSCIITFCAANVDCLDDVVGSCLAHYHLYHVIRFKDMLSEHTDTIFRYDQEQLHQCMYSCSLCLIILIRHVNKKSHLLDYIHISLNGLASLNIYQAPDPTFVLIAALLLTNFMYALRPLTAAELLFQAMNVSALLGLNQEPPEQMEYDKAKRHVRWFALLCASDWDLMSVMERHPIINVDKERFPSIFGTDQNRCRYLPKSILCRLLCARLSFRTTTLSRSLNRTKSNTEELHQDILDAMAIFQGVLNASTPDNENSPHIVRSKFGIAFLHYLLIHLHAPYYVRGWDNDEFSLSKNTCFESALFLLHLFRDIFQCSLSIKDDDKSEGSLSRMANHFQFASRWCCVAALLLVTHLSMAHEREFPKPADPNQKFIVEDLCTLSKILHFLSPVSVSAREGYTALLRASMHVMKTTNSLLQTDGENGILLWAKRLNDPQTEMQDSSSSEPISLLTNVMTGKSSLSSLMADPKSSQHQENNANHYPILSVGPHSGQDGGTSNEVTLWDHFGASVASDDVSTPLPGYLWDTFQEDWDPMGQLPLNDYDLDKFISSLLPPVDP</sequence>
<evidence type="ECO:0000313" key="4">
    <source>
        <dbReference type="EMBL" id="SHO79557.1"/>
    </source>
</evidence>
<dbReference type="GO" id="GO:0000981">
    <property type="term" value="F:DNA-binding transcription factor activity, RNA polymerase II-specific"/>
    <property type="evidence" value="ECO:0007669"/>
    <property type="project" value="InterPro"/>
</dbReference>
<evidence type="ECO:0000259" key="3">
    <source>
        <dbReference type="PROSITE" id="PS50048"/>
    </source>
</evidence>
<protein>
    <recommendedName>
        <fullName evidence="3">Zn(2)-C6 fungal-type domain-containing protein</fullName>
    </recommendedName>
</protein>
<dbReference type="InterPro" id="IPR050613">
    <property type="entry name" value="Sec_Metabolite_Reg"/>
</dbReference>
<dbReference type="VEuPathDB" id="FungiDB:MSYG_3907"/>
<dbReference type="GO" id="GO:0008270">
    <property type="term" value="F:zinc ion binding"/>
    <property type="evidence" value="ECO:0007669"/>
    <property type="project" value="InterPro"/>
</dbReference>
<dbReference type="SUPFAM" id="SSF57701">
    <property type="entry name" value="Zn2/Cys6 DNA-binding domain"/>
    <property type="match status" value="1"/>
</dbReference>
<dbReference type="PROSITE" id="PS50048">
    <property type="entry name" value="ZN2_CY6_FUNGAL_2"/>
    <property type="match status" value="1"/>
</dbReference>
<dbReference type="Proteomes" id="UP000186303">
    <property type="component" value="Chromosome 7"/>
</dbReference>
<gene>
    <name evidence="4" type="ORF">MSYG_3907</name>
</gene>
<dbReference type="OrthoDB" id="3363545at2759"/>
<dbReference type="STRING" id="1230383.A0A1M8AB44"/>
<dbReference type="AlphaFoldDB" id="A0A1M8AB44"/>
<proteinExistence type="predicted"/>
<dbReference type="CDD" id="cd00067">
    <property type="entry name" value="GAL4"/>
    <property type="match status" value="1"/>
</dbReference>
<dbReference type="InterPro" id="IPR001138">
    <property type="entry name" value="Zn2Cys6_DnaBD"/>
</dbReference>
<dbReference type="Pfam" id="PF00172">
    <property type="entry name" value="Zn_clus"/>
    <property type="match status" value="1"/>
</dbReference>
<evidence type="ECO:0000256" key="2">
    <source>
        <dbReference type="ARBA" id="ARBA00023242"/>
    </source>
</evidence>
<keyword evidence="5" id="KW-1185">Reference proteome</keyword>
<comment type="subcellular location">
    <subcellularLocation>
        <location evidence="1">Nucleus</location>
    </subcellularLocation>
</comment>
<dbReference type="GO" id="GO:0005634">
    <property type="term" value="C:nucleus"/>
    <property type="evidence" value="ECO:0007669"/>
    <property type="project" value="UniProtKB-SubCell"/>
</dbReference>
<reference evidence="5" key="1">
    <citation type="journal article" date="2017" name="Nucleic Acids Res.">
        <title>Proteogenomics produces comprehensive and highly accurate protein-coding gene annotation in a complete genome assembly of Malassezia sympodialis.</title>
        <authorList>
            <person name="Zhu Y."/>
            <person name="Engstroem P.G."/>
            <person name="Tellgren-Roth C."/>
            <person name="Baudo C.D."/>
            <person name="Kennell J.C."/>
            <person name="Sun S."/>
            <person name="Billmyre R.B."/>
            <person name="Schroeder M.S."/>
            <person name="Andersson A."/>
            <person name="Holm T."/>
            <person name="Sigurgeirsson B."/>
            <person name="Wu G."/>
            <person name="Sankaranarayanan S.R."/>
            <person name="Siddharthan R."/>
            <person name="Sanyal K."/>
            <person name="Lundeberg J."/>
            <person name="Nystedt B."/>
            <person name="Boekhout T."/>
            <person name="Dawson T.L. Jr."/>
            <person name="Heitman J."/>
            <person name="Scheynius A."/>
            <person name="Lehtioe J."/>
        </authorList>
    </citation>
    <scope>NUCLEOTIDE SEQUENCE [LARGE SCALE GENOMIC DNA]</scope>
    <source>
        <strain evidence="5">ATCC 42132</strain>
    </source>
</reference>
<evidence type="ECO:0000313" key="5">
    <source>
        <dbReference type="Proteomes" id="UP000186303"/>
    </source>
</evidence>
<name>A0A1M8AB44_MALS4</name>